<gene>
    <name evidence="1" type="ORF">PC9H_010743</name>
</gene>
<proteinExistence type="predicted"/>
<name>A0A8H6ZS78_PLEOS</name>
<dbReference type="AlphaFoldDB" id="A0A8H6ZS78"/>
<dbReference type="VEuPathDB" id="FungiDB:PC9H_010743"/>
<keyword evidence="2" id="KW-1185">Reference proteome</keyword>
<organism evidence="1 2">
    <name type="scientific">Pleurotus ostreatus</name>
    <name type="common">Oyster mushroom</name>
    <name type="synonym">White-rot fungus</name>
    <dbReference type="NCBI Taxonomy" id="5322"/>
    <lineage>
        <taxon>Eukaryota</taxon>
        <taxon>Fungi</taxon>
        <taxon>Dikarya</taxon>
        <taxon>Basidiomycota</taxon>
        <taxon>Agaricomycotina</taxon>
        <taxon>Agaricomycetes</taxon>
        <taxon>Agaricomycetidae</taxon>
        <taxon>Agaricales</taxon>
        <taxon>Pleurotineae</taxon>
        <taxon>Pleurotaceae</taxon>
        <taxon>Pleurotus</taxon>
    </lineage>
</organism>
<dbReference type="Proteomes" id="UP000623687">
    <property type="component" value="Unassembled WGS sequence"/>
</dbReference>
<dbReference type="RefSeq" id="XP_036627619.1">
    <property type="nucleotide sequence ID" value="XM_036780236.1"/>
</dbReference>
<dbReference type="GeneID" id="59380561"/>
<dbReference type="EMBL" id="JACETU010000008">
    <property type="protein sequence ID" value="KAF7422587.1"/>
    <property type="molecule type" value="Genomic_DNA"/>
</dbReference>
<comment type="caution">
    <text evidence="1">The sequence shown here is derived from an EMBL/GenBank/DDBJ whole genome shotgun (WGS) entry which is preliminary data.</text>
</comment>
<evidence type="ECO:0000313" key="1">
    <source>
        <dbReference type="EMBL" id="KAF7422587.1"/>
    </source>
</evidence>
<sequence length="192" mass="21293">MGVSVDTTASSIGTNNIHAVDNSFSAQSSGCSTTYNLPHTSKSLTKDRPTSTKSYFAKRRLLTIKVVLDETMAELSFISNHGLDEKQYDMLVKMHEEVSVAYHQLLSETRSCWDSLMNSGRAKELKEEAKDVRQTIMRVSEATKRKLARQRNTQTAAISVQPGAPSLALPESSLTTSCTHCQCRPVVINNFY</sequence>
<reference evidence="1" key="1">
    <citation type="submission" date="2019-07" db="EMBL/GenBank/DDBJ databases">
        <authorList>
            <person name="Palmer J.M."/>
        </authorList>
    </citation>
    <scope>NUCLEOTIDE SEQUENCE</scope>
    <source>
        <strain evidence="1">PC9</strain>
    </source>
</reference>
<protein>
    <submittedName>
        <fullName evidence="1">Uncharacterized protein</fullName>
    </submittedName>
</protein>
<evidence type="ECO:0000313" key="2">
    <source>
        <dbReference type="Proteomes" id="UP000623687"/>
    </source>
</evidence>
<accession>A0A8H6ZS78</accession>